<accession>A0A0B5FU60</accession>
<gene>
    <name evidence="1" type="ORF">GSUB_17060</name>
</gene>
<dbReference type="AlphaFoldDB" id="A0A0B5FU60"/>
<name>A0A0B5FU60_9BACT</name>
<reference evidence="1 2" key="1">
    <citation type="journal article" date="2015" name="Genome Announc.">
        <title>Genomes of Geoalkalibacter ferrihydriticus Z-0531T and Geoalkalibacter subterraneus Red1T, Two Haloalkaliphilic Metal-Reducing Deltaproteobacteria.</title>
        <authorList>
            <person name="Badalamenti J.P."/>
            <person name="Krajmalnik-Brown R."/>
            <person name="Torres C.I."/>
            <person name="Bond D.R."/>
        </authorList>
    </citation>
    <scope>NUCLEOTIDE SEQUENCE [LARGE SCALE GENOMIC DNA]</scope>
    <source>
        <strain evidence="1 2">Red1</strain>
        <plasmid evidence="2">Plasmid pGSUB1</plasmid>
    </source>
</reference>
<dbReference type="HOGENOM" id="CLU_2355720_0_0_7"/>
<evidence type="ECO:0000313" key="2">
    <source>
        <dbReference type="Proteomes" id="UP000035036"/>
    </source>
</evidence>
<protein>
    <submittedName>
        <fullName evidence="1">Uncharacterized protein</fullName>
    </submittedName>
</protein>
<keyword evidence="2" id="KW-1185">Reference proteome</keyword>
<evidence type="ECO:0000313" key="1">
    <source>
        <dbReference type="EMBL" id="AJF08199.1"/>
    </source>
</evidence>
<keyword evidence="1" id="KW-0614">Plasmid</keyword>
<organism evidence="1 2">
    <name type="scientific">Geoalkalibacter subterraneus</name>
    <dbReference type="NCBI Taxonomy" id="483547"/>
    <lineage>
        <taxon>Bacteria</taxon>
        <taxon>Pseudomonadati</taxon>
        <taxon>Thermodesulfobacteriota</taxon>
        <taxon>Desulfuromonadia</taxon>
        <taxon>Desulfuromonadales</taxon>
        <taxon>Geoalkalibacteraceae</taxon>
        <taxon>Geoalkalibacter</taxon>
    </lineage>
</organism>
<dbReference type="RefSeq" id="WP_040202831.1">
    <property type="nucleotide sequence ID" value="NZ_CP010312.1"/>
</dbReference>
<sequence length="96" mass="10809">MTKTQNSEDKSSRVSAPGVEGIVSYDVQVMCPHCKKRLHLNQYPYNDNQTQYCLAEDDLGLALFGTPNEPAKWTGISVEYTCCECQGKFRLESLEV</sequence>
<dbReference type="KEGG" id="gsb:GSUB_17060"/>
<geneLocation type="plasmid" evidence="1 2">
    <name>pGSUB1</name>
</geneLocation>
<dbReference type="EMBL" id="CP010312">
    <property type="protein sequence ID" value="AJF08199.1"/>
    <property type="molecule type" value="Genomic_DNA"/>
</dbReference>
<dbReference type="Proteomes" id="UP000035036">
    <property type="component" value="Plasmid pGSUB1"/>
</dbReference>
<proteinExistence type="predicted"/>